<dbReference type="Proteomes" id="UP000247973">
    <property type="component" value="Unassembled WGS sequence"/>
</dbReference>
<proteinExistence type="predicted"/>
<keyword evidence="3" id="KW-1185">Reference proteome</keyword>
<evidence type="ECO:0000313" key="3">
    <source>
        <dbReference type="Proteomes" id="UP000247973"/>
    </source>
</evidence>
<gene>
    <name evidence="2" type="ORF">CLV62_1548</name>
</gene>
<accession>A0A2V3PJE8</accession>
<dbReference type="Pfam" id="PF12728">
    <property type="entry name" value="HTH_17"/>
    <property type="match status" value="1"/>
</dbReference>
<dbReference type="OrthoDB" id="1028798at2"/>
<dbReference type="SUPFAM" id="SSF46955">
    <property type="entry name" value="Putative DNA-binding domain"/>
    <property type="match status" value="1"/>
</dbReference>
<dbReference type="EMBL" id="QICL01000054">
    <property type="protein sequence ID" value="PXV57158.1"/>
    <property type="molecule type" value="Genomic_DNA"/>
</dbReference>
<dbReference type="AlphaFoldDB" id="A0A2V3PJE8"/>
<dbReference type="RefSeq" id="WP_110312740.1">
    <property type="nucleotide sequence ID" value="NZ_QICL01000054.1"/>
</dbReference>
<reference evidence="2 3" key="1">
    <citation type="submission" date="2018-03" db="EMBL/GenBank/DDBJ databases">
        <title>Genomic Encyclopedia of Archaeal and Bacterial Type Strains, Phase II (KMG-II): from individual species to whole genera.</title>
        <authorList>
            <person name="Goeker M."/>
        </authorList>
    </citation>
    <scope>NUCLEOTIDE SEQUENCE [LARGE SCALE GENOMIC DNA]</scope>
    <source>
        <strain evidence="2 3">DSM 100214</strain>
    </source>
</reference>
<dbReference type="PANTHER" id="PTHR34585">
    <property type="match status" value="1"/>
</dbReference>
<name>A0A2V3PJE8_9BACT</name>
<comment type="caution">
    <text evidence="2">The sequence shown here is derived from an EMBL/GenBank/DDBJ whole genome shotgun (WGS) entry which is preliminary data.</text>
</comment>
<feature type="domain" description="Helix-turn-helix" evidence="1">
    <location>
        <begin position="37"/>
        <end position="85"/>
    </location>
</feature>
<evidence type="ECO:0000259" key="1">
    <source>
        <dbReference type="Pfam" id="PF12728"/>
    </source>
</evidence>
<protein>
    <submittedName>
        <fullName evidence="2">Helix-turn-helix protein</fullName>
    </submittedName>
</protein>
<dbReference type="InterPro" id="IPR009061">
    <property type="entry name" value="DNA-bd_dom_put_sf"/>
</dbReference>
<dbReference type="InterPro" id="IPR041657">
    <property type="entry name" value="HTH_17"/>
</dbReference>
<dbReference type="PANTHER" id="PTHR34585:SF22">
    <property type="entry name" value="HELIX-TURN-HELIX DOMAIN-CONTAINING PROTEIN"/>
    <property type="match status" value="1"/>
</dbReference>
<sequence>MGIRIIDERAFEKVKQLVKDVREKSRQLIPVSSKSEWLDNQQVCMLLDISPRTLQSHRDRGILAYSQTGHKCYYKKSDVEKLMQKSRVDAKPIKK</sequence>
<organism evidence="2 3">
    <name type="scientific">Dysgonomonas alginatilytica</name>
    <dbReference type="NCBI Taxonomy" id="1605892"/>
    <lineage>
        <taxon>Bacteria</taxon>
        <taxon>Pseudomonadati</taxon>
        <taxon>Bacteroidota</taxon>
        <taxon>Bacteroidia</taxon>
        <taxon>Bacteroidales</taxon>
        <taxon>Dysgonomonadaceae</taxon>
        <taxon>Dysgonomonas</taxon>
    </lineage>
</organism>
<evidence type="ECO:0000313" key="2">
    <source>
        <dbReference type="EMBL" id="PXV57158.1"/>
    </source>
</evidence>